<keyword evidence="3" id="KW-1185">Reference proteome</keyword>
<dbReference type="AlphaFoldDB" id="A0A8H5LIZ6"/>
<feature type="compositionally biased region" description="Basic residues" evidence="1">
    <location>
        <begin position="261"/>
        <end position="274"/>
    </location>
</feature>
<feature type="compositionally biased region" description="Polar residues" evidence="1">
    <location>
        <begin position="369"/>
        <end position="379"/>
    </location>
</feature>
<accession>A0A8H5LIZ6</accession>
<dbReference type="GO" id="GO:0007059">
    <property type="term" value="P:chromosome segregation"/>
    <property type="evidence" value="ECO:0007669"/>
    <property type="project" value="InterPro"/>
</dbReference>
<evidence type="ECO:0000256" key="1">
    <source>
        <dbReference type="SAM" id="MobiDB-lite"/>
    </source>
</evidence>
<evidence type="ECO:0000313" key="3">
    <source>
        <dbReference type="Proteomes" id="UP000559256"/>
    </source>
</evidence>
<feature type="region of interest" description="Disordered" evidence="1">
    <location>
        <begin position="367"/>
        <end position="395"/>
    </location>
</feature>
<dbReference type="PANTHER" id="PTHR14778">
    <property type="entry name" value="KINETOCHORE-ASSOCIATED PROTEIN DSN1 HOMOLOG"/>
    <property type="match status" value="1"/>
</dbReference>
<feature type="compositionally biased region" description="Polar residues" evidence="1">
    <location>
        <begin position="197"/>
        <end position="209"/>
    </location>
</feature>
<reference evidence="2 3" key="1">
    <citation type="journal article" date="2020" name="ISME J.">
        <title>Uncovering the hidden diversity of litter-decomposition mechanisms in mushroom-forming fungi.</title>
        <authorList>
            <person name="Floudas D."/>
            <person name="Bentzer J."/>
            <person name="Ahren D."/>
            <person name="Johansson T."/>
            <person name="Persson P."/>
            <person name="Tunlid A."/>
        </authorList>
    </citation>
    <scope>NUCLEOTIDE SEQUENCE [LARGE SCALE GENOMIC DNA]</scope>
    <source>
        <strain evidence="2 3">CBS 291.85</strain>
    </source>
</reference>
<feature type="compositionally biased region" description="Basic and acidic residues" evidence="1">
    <location>
        <begin position="154"/>
        <end position="172"/>
    </location>
</feature>
<dbReference type="Pfam" id="PF08202">
    <property type="entry name" value="MIS13"/>
    <property type="match status" value="1"/>
</dbReference>
<feature type="compositionally biased region" description="Polar residues" evidence="1">
    <location>
        <begin position="71"/>
        <end position="81"/>
    </location>
</feature>
<dbReference type="EMBL" id="JAACJM010000047">
    <property type="protein sequence ID" value="KAF5358957.1"/>
    <property type="molecule type" value="Genomic_DNA"/>
</dbReference>
<feature type="compositionally biased region" description="Low complexity" evidence="1">
    <location>
        <begin position="178"/>
        <end position="196"/>
    </location>
</feature>
<sequence length="674" mass="75020">MQVYSQTQLQMLPSQSNKRRLTDDSNPLLTAAKKAKTDHARTAASNKRKHDNGEELPGGMRIVRAVEPVSRPTSAQGNTSTSSRPASQPPERPPSRSQPNPLSSHPVKKFKADSQPPSQPSASRLPSSQPDPQAASRSWPKGSSATPQEEESVVIERDIRAMEDEADRLRRESRARRLNPSLLQSSSPIHPSSQPSMMNGNSRRSISVTRDSRQVVPVDESPIITKNKKLREGAMTSIREDQEEAEERGRPRASGSGSGNGHRRRSSINSRGKRISSSFELGHIPQPHKHVSESSFYKHIDADLPQSERLTRLLIWCSHRAAQAFDPSSSSYVTHPDLPPLTTQEVETLKKAQEDVIRLLAEKKIDLMSSATPPRQSSRVPPPKENEQNASNRRYEATYTDQIRKMEDENRTWARVEDFYDSYVKKEKESMTKRKETIERMKNSTYPSQSAKAKGKQKASEEDQEEDWNWLPSEAHVSDSSRSLIALSKSVLGIRTGGSSEREQSEKLLQQRMDDLEFNLDQLQEYVNVGRAATNVAEVLLDERYKVLSDALHARSGIAPPSFLDTGGPSASATRLLADYMPRDAGGRPRDKPSPHSLLKALARVDSERPPTKIGDAARRAAREVQRMEQEGVTTGVSERRLTGVPPLPGTPRKMPGTPRRGSTPGRDRSTPGR</sequence>
<gene>
    <name evidence="2" type="ORF">D9758_004902</name>
</gene>
<dbReference type="OrthoDB" id="3364649at2759"/>
<dbReference type="GO" id="GO:0000444">
    <property type="term" value="C:MIS12/MIND type complex"/>
    <property type="evidence" value="ECO:0007669"/>
    <property type="project" value="InterPro"/>
</dbReference>
<organism evidence="2 3">
    <name type="scientific">Tetrapyrgos nigripes</name>
    <dbReference type="NCBI Taxonomy" id="182062"/>
    <lineage>
        <taxon>Eukaryota</taxon>
        <taxon>Fungi</taxon>
        <taxon>Dikarya</taxon>
        <taxon>Basidiomycota</taxon>
        <taxon>Agaricomycotina</taxon>
        <taxon>Agaricomycetes</taxon>
        <taxon>Agaricomycetidae</taxon>
        <taxon>Agaricales</taxon>
        <taxon>Marasmiineae</taxon>
        <taxon>Marasmiaceae</taxon>
        <taxon>Tetrapyrgos</taxon>
    </lineage>
</organism>
<feature type="compositionally biased region" description="Basic and acidic residues" evidence="1">
    <location>
        <begin position="604"/>
        <end position="630"/>
    </location>
</feature>
<comment type="caution">
    <text evidence="2">The sequence shown here is derived from an EMBL/GenBank/DDBJ whole genome shotgun (WGS) entry which is preliminary data.</text>
</comment>
<feature type="region of interest" description="Disordered" evidence="1">
    <location>
        <begin position="427"/>
        <end position="467"/>
    </location>
</feature>
<proteinExistence type="predicted"/>
<dbReference type="PANTHER" id="PTHR14778:SF2">
    <property type="entry name" value="KINETOCHORE-ASSOCIATED PROTEIN DSN1 HOMOLOG"/>
    <property type="match status" value="1"/>
</dbReference>
<feature type="region of interest" description="Disordered" evidence="1">
    <location>
        <begin position="1"/>
        <end position="290"/>
    </location>
</feature>
<feature type="compositionally biased region" description="Low complexity" evidence="1">
    <location>
        <begin position="114"/>
        <end position="130"/>
    </location>
</feature>
<feature type="region of interest" description="Disordered" evidence="1">
    <location>
        <begin position="604"/>
        <end position="674"/>
    </location>
</feature>
<feature type="compositionally biased region" description="Basic and acidic residues" evidence="1">
    <location>
        <begin position="427"/>
        <end position="442"/>
    </location>
</feature>
<dbReference type="InterPro" id="IPR013218">
    <property type="entry name" value="Dsn1/Mis13"/>
</dbReference>
<feature type="compositionally biased region" description="Polar residues" evidence="1">
    <location>
        <begin position="1"/>
        <end position="16"/>
    </location>
</feature>
<protein>
    <submittedName>
        <fullName evidence="2">Uncharacterized protein</fullName>
    </submittedName>
</protein>
<evidence type="ECO:0000313" key="2">
    <source>
        <dbReference type="EMBL" id="KAF5358957.1"/>
    </source>
</evidence>
<dbReference type="Proteomes" id="UP000559256">
    <property type="component" value="Unassembled WGS sequence"/>
</dbReference>
<name>A0A8H5LIZ6_9AGAR</name>
<dbReference type="GO" id="GO:0051301">
    <property type="term" value="P:cell division"/>
    <property type="evidence" value="ECO:0007669"/>
    <property type="project" value="InterPro"/>
</dbReference>